<evidence type="ECO:0000259" key="7">
    <source>
        <dbReference type="Pfam" id="PF02706"/>
    </source>
</evidence>
<dbReference type="Pfam" id="PF02706">
    <property type="entry name" value="Wzz"/>
    <property type="match status" value="1"/>
</dbReference>
<evidence type="ECO:0000256" key="6">
    <source>
        <dbReference type="SAM" id="Phobius"/>
    </source>
</evidence>
<dbReference type="GO" id="GO:0004713">
    <property type="term" value="F:protein tyrosine kinase activity"/>
    <property type="evidence" value="ECO:0007669"/>
    <property type="project" value="TreeGrafter"/>
</dbReference>
<evidence type="ECO:0000256" key="3">
    <source>
        <dbReference type="ARBA" id="ARBA00022692"/>
    </source>
</evidence>
<dbReference type="Proteomes" id="UP000249557">
    <property type="component" value="Unassembled WGS sequence"/>
</dbReference>
<sequence length="278" mass="31212">MGTQDPSLADLLNDLCRAKKSIAAFAALFFLIALVIVFVCTPLYRASMIVAPADGYALGDYASSVSEGQSLTIPFWRPREAEGISTDFHRFIYTIKGKSVAAILLKDKSVLDGITKDSGFDGSRNSWTAEELADYLERNIRIEHLGATPLRRISYRHPDKDFAASFLRKVHLVSDQLIRRDRRRQSESRIKYLEESLQKTVNPDHRRGIANLLMQQEHVQMLANLDEAYAAIVVEPPASKPRPVWPDKLLLLTILPLIGAIAGYAVHAVRSVRTRNDR</sequence>
<evidence type="ECO:0000256" key="4">
    <source>
        <dbReference type="ARBA" id="ARBA00022989"/>
    </source>
</evidence>
<feature type="domain" description="Polysaccharide chain length determinant N-terminal" evidence="7">
    <location>
        <begin position="7"/>
        <end position="55"/>
    </location>
</feature>
<keyword evidence="5 6" id="KW-0472">Membrane</keyword>
<accession>A0A2W4ZW87</accession>
<protein>
    <recommendedName>
        <fullName evidence="7">Polysaccharide chain length determinant N-terminal domain-containing protein</fullName>
    </recommendedName>
</protein>
<dbReference type="InterPro" id="IPR050445">
    <property type="entry name" value="Bact_polysacc_biosynth/exp"/>
</dbReference>
<comment type="subcellular location">
    <subcellularLocation>
        <location evidence="1">Cell membrane</location>
        <topology evidence="1">Multi-pass membrane protein</topology>
    </subcellularLocation>
</comment>
<comment type="caution">
    <text evidence="8">The sequence shown here is derived from an EMBL/GenBank/DDBJ whole genome shotgun (WGS) entry which is preliminary data.</text>
</comment>
<evidence type="ECO:0000313" key="9">
    <source>
        <dbReference type="Proteomes" id="UP000249557"/>
    </source>
</evidence>
<organism evidence="8 9">
    <name type="scientific">Micavibrio aeruginosavorus</name>
    <dbReference type="NCBI Taxonomy" id="349221"/>
    <lineage>
        <taxon>Bacteria</taxon>
        <taxon>Pseudomonadati</taxon>
        <taxon>Bdellovibrionota</taxon>
        <taxon>Bdellovibrionia</taxon>
        <taxon>Bdellovibrionales</taxon>
        <taxon>Pseudobdellovibrionaceae</taxon>
        <taxon>Micavibrio</taxon>
    </lineage>
</organism>
<keyword evidence="4 6" id="KW-1133">Transmembrane helix</keyword>
<keyword evidence="3 6" id="KW-0812">Transmembrane</keyword>
<dbReference type="EMBL" id="QFNK01000109">
    <property type="protein sequence ID" value="PZO86554.1"/>
    <property type="molecule type" value="Genomic_DNA"/>
</dbReference>
<dbReference type="PANTHER" id="PTHR32309:SF13">
    <property type="entry name" value="FERRIC ENTEROBACTIN TRANSPORT PROTEIN FEPE"/>
    <property type="match status" value="1"/>
</dbReference>
<proteinExistence type="predicted"/>
<feature type="transmembrane region" description="Helical" evidence="6">
    <location>
        <begin position="22"/>
        <end position="44"/>
    </location>
</feature>
<feature type="transmembrane region" description="Helical" evidence="6">
    <location>
        <begin position="249"/>
        <end position="269"/>
    </location>
</feature>
<dbReference type="PANTHER" id="PTHR32309">
    <property type="entry name" value="TYROSINE-PROTEIN KINASE"/>
    <property type="match status" value="1"/>
</dbReference>
<dbReference type="InterPro" id="IPR003856">
    <property type="entry name" value="LPS_length_determ_N"/>
</dbReference>
<evidence type="ECO:0000256" key="5">
    <source>
        <dbReference type="ARBA" id="ARBA00023136"/>
    </source>
</evidence>
<dbReference type="GO" id="GO:0005886">
    <property type="term" value="C:plasma membrane"/>
    <property type="evidence" value="ECO:0007669"/>
    <property type="project" value="UniProtKB-SubCell"/>
</dbReference>
<evidence type="ECO:0000256" key="2">
    <source>
        <dbReference type="ARBA" id="ARBA00022475"/>
    </source>
</evidence>
<keyword evidence="2" id="KW-1003">Cell membrane</keyword>
<evidence type="ECO:0000313" key="8">
    <source>
        <dbReference type="EMBL" id="PZO86554.1"/>
    </source>
</evidence>
<name>A0A2W4ZW87_9BACT</name>
<gene>
    <name evidence="8" type="ORF">DI626_06240</name>
</gene>
<dbReference type="AlphaFoldDB" id="A0A2W4ZW87"/>
<evidence type="ECO:0000256" key="1">
    <source>
        <dbReference type="ARBA" id="ARBA00004651"/>
    </source>
</evidence>
<reference evidence="8 9" key="1">
    <citation type="submission" date="2017-08" db="EMBL/GenBank/DDBJ databases">
        <title>Infants hospitalized years apart are colonized by the same room-sourced microbial strains.</title>
        <authorList>
            <person name="Brooks B."/>
            <person name="Olm M.R."/>
            <person name="Firek B.A."/>
            <person name="Baker R."/>
            <person name="Thomas B.C."/>
            <person name="Morowitz M.J."/>
            <person name="Banfield J.F."/>
        </authorList>
    </citation>
    <scope>NUCLEOTIDE SEQUENCE [LARGE SCALE GENOMIC DNA]</scope>
    <source>
        <strain evidence="8">S2_018_000_R2_104</strain>
    </source>
</reference>